<evidence type="ECO:0000313" key="2">
    <source>
        <dbReference type="Proteomes" id="UP000192796"/>
    </source>
</evidence>
<gene>
    <name evidence="1" type="ORF">A3860_14055</name>
</gene>
<proteinExistence type="predicted"/>
<dbReference type="AlphaFoldDB" id="A0A1V9G525"/>
<evidence type="ECO:0000313" key="1">
    <source>
        <dbReference type="EMBL" id="OQP65723.1"/>
    </source>
</evidence>
<dbReference type="EMBL" id="LVYD01000013">
    <property type="protein sequence ID" value="OQP65723.1"/>
    <property type="molecule type" value="Genomic_DNA"/>
</dbReference>
<reference evidence="1 2" key="1">
    <citation type="submission" date="2016-03" db="EMBL/GenBank/DDBJ databases">
        <title>Niastella vici sp. nov., isolated from farmland soil.</title>
        <authorList>
            <person name="Chen L."/>
            <person name="Wang D."/>
            <person name="Yang S."/>
            <person name="Wang G."/>
        </authorList>
    </citation>
    <scope>NUCLEOTIDE SEQUENCE [LARGE SCALE GENOMIC DNA]</scope>
    <source>
        <strain evidence="1 2">DJ57</strain>
    </source>
</reference>
<comment type="caution">
    <text evidence="1">The sequence shown here is derived from an EMBL/GenBank/DDBJ whole genome shotgun (WGS) entry which is preliminary data.</text>
</comment>
<accession>A0A1V9G525</accession>
<protein>
    <submittedName>
        <fullName evidence="1">Uncharacterized protein</fullName>
    </submittedName>
</protein>
<organism evidence="1 2">
    <name type="scientific">Niastella vici</name>
    <dbReference type="NCBI Taxonomy" id="1703345"/>
    <lineage>
        <taxon>Bacteria</taxon>
        <taxon>Pseudomonadati</taxon>
        <taxon>Bacteroidota</taxon>
        <taxon>Chitinophagia</taxon>
        <taxon>Chitinophagales</taxon>
        <taxon>Chitinophagaceae</taxon>
        <taxon>Niastella</taxon>
    </lineage>
</organism>
<dbReference type="RefSeq" id="WP_081145563.1">
    <property type="nucleotide sequence ID" value="NZ_LVYD01000013.1"/>
</dbReference>
<name>A0A1V9G525_9BACT</name>
<sequence>MPLTIDEYRCKLITKILFAQSPDEVTRFIDVAMKSLKDHKVNGYIITRFVTKTIHHLGEFSPIDHNAQQWTNIKLARKQFDYIRQQINVTAK</sequence>
<dbReference type="STRING" id="1703345.A3860_14055"/>
<dbReference type="OrthoDB" id="681031at2"/>
<keyword evidence="2" id="KW-1185">Reference proteome</keyword>
<dbReference type="Proteomes" id="UP000192796">
    <property type="component" value="Unassembled WGS sequence"/>
</dbReference>